<proteinExistence type="inferred from homology"/>
<dbReference type="InterPro" id="IPR013328">
    <property type="entry name" value="6PGD_dom2"/>
</dbReference>
<evidence type="ECO:0000256" key="7">
    <source>
        <dbReference type="ARBA" id="ARBA00022857"/>
    </source>
</evidence>
<dbReference type="Proteomes" id="UP000199695">
    <property type="component" value="Unassembled WGS sequence"/>
</dbReference>
<accession>A0A1H8DN96</accession>
<comment type="catalytic activity">
    <reaction evidence="10 11">
        <text>(R)-pantoate + NADP(+) = 2-dehydropantoate + NADPH + H(+)</text>
        <dbReference type="Rhea" id="RHEA:16233"/>
        <dbReference type="ChEBI" id="CHEBI:11561"/>
        <dbReference type="ChEBI" id="CHEBI:15378"/>
        <dbReference type="ChEBI" id="CHEBI:15980"/>
        <dbReference type="ChEBI" id="CHEBI:57783"/>
        <dbReference type="ChEBI" id="CHEBI:58349"/>
        <dbReference type="EC" id="1.1.1.169"/>
    </reaction>
</comment>
<dbReference type="STRING" id="1173111.SAMN05444955_105256"/>
<dbReference type="SUPFAM" id="SSF48179">
    <property type="entry name" value="6-phosphogluconate dehydrogenase C-terminal domain-like"/>
    <property type="match status" value="1"/>
</dbReference>
<dbReference type="AlphaFoldDB" id="A0A1H8DN96"/>
<dbReference type="Pfam" id="PF02558">
    <property type="entry name" value="ApbA"/>
    <property type="match status" value="1"/>
</dbReference>
<feature type="domain" description="Ketopantoate reductase N-terminal" evidence="12">
    <location>
        <begin position="3"/>
        <end position="154"/>
    </location>
</feature>
<dbReference type="GO" id="GO:0015940">
    <property type="term" value="P:pantothenate biosynthetic process"/>
    <property type="evidence" value="ECO:0007669"/>
    <property type="project" value="UniProtKB-UniPathway"/>
</dbReference>
<evidence type="ECO:0000256" key="2">
    <source>
        <dbReference type="ARBA" id="ARBA00004994"/>
    </source>
</evidence>
<dbReference type="EMBL" id="FOCQ01000005">
    <property type="protein sequence ID" value="SEN08294.1"/>
    <property type="molecule type" value="Genomic_DNA"/>
</dbReference>
<evidence type="ECO:0000256" key="6">
    <source>
        <dbReference type="ARBA" id="ARBA00022655"/>
    </source>
</evidence>
<sequence length="325" mass="36566">MRIGILGCGALGLLWGARMLKAGHETVLITRTEKQKETLLQQGLIFTSLTKEKEQIPAQVESIKQISRQASFDVVFVTVKQTNLPEAIPVIQMITHPASQILFWQNGLGHEQQIERLQSRPWTYAAVTTEGAWKKGMNEVQHTGAGETQVGLFPRTGRDSHIHFRSFLHDLTHIPNRAAFSIQYEPHIRKRMWEKLLVNCVINPLTGLYEVKNGELLSGKYTSIMEQILKEALAVASSQGMVFAYAEMMAKIRSVCERTADNYSSLLQDLQKGVPTEIEFINGVVVKTGRQAHVDTPVNRRLVELIRAKEARKMATSFETEDGMV</sequence>
<dbReference type="EC" id="1.1.1.169" evidence="4 11"/>
<dbReference type="InterPro" id="IPR003710">
    <property type="entry name" value="ApbA"/>
</dbReference>
<evidence type="ECO:0000256" key="5">
    <source>
        <dbReference type="ARBA" id="ARBA00019465"/>
    </source>
</evidence>
<evidence type="ECO:0000313" key="15">
    <source>
        <dbReference type="Proteomes" id="UP000199695"/>
    </source>
</evidence>
<name>A0A1H8DN96_9BACL</name>
<evidence type="ECO:0000259" key="13">
    <source>
        <dbReference type="Pfam" id="PF08546"/>
    </source>
</evidence>
<dbReference type="FunFam" id="1.10.1040.10:FF:000017">
    <property type="entry name" value="2-dehydropantoate 2-reductase"/>
    <property type="match status" value="1"/>
</dbReference>
<dbReference type="PANTHER" id="PTHR43765">
    <property type="entry name" value="2-DEHYDROPANTOATE 2-REDUCTASE-RELATED"/>
    <property type="match status" value="1"/>
</dbReference>
<dbReference type="Gene3D" id="3.40.50.720">
    <property type="entry name" value="NAD(P)-binding Rossmann-like Domain"/>
    <property type="match status" value="1"/>
</dbReference>
<dbReference type="PANTHER" id="PTHR43765:SF2">
    <property type="entry name" value="2-DEHYDROPANTOATE 2-REDUCTASE"/>
    <property type="match status" value="1"/>
</dbReference>
<evidence type="ECO:0000256" key="8">
    <source>
        <dbReference type="ARBA" id="ARBA00023002"/>
    </source>
</evidence>
<dbReference type="InterPro" id="IPR013752">
    <property type="entry name" value="KPA_reductase"/>
</dbReference>
<evidence type="ECO:0000259" key="12">
    <source>
        <dbReference type="Pfam" id="PF02558"/>
    </source>
</evidence>
<dbReference type="Gene3D" id="1.10.1040.10">
    <property type="entry name" value="N-(1-d-carboxylethyl)-l-norvaline Dehydrogenase, domain 2"/>
    <property type="match status" value="1"/>
</dbReference>
<dbReference type="UniPathway" id="UPA00028">
    <property type="reaction ID" value="UER00004"/>
</dbReference>
<dbReference type="GO" id="GO:0050661">
    <property type="term" value="F:NADP binding"/>
    <property type="evidence" value="ECO:0007669"/>
    <property type="project" value="TreeGrafter"/>
</dbReference>
<keyword evidence="6 11" id="KW-0566">Pantothenate biosynthesis</keyword>
<evidence type="ECO:0000256" key="11">
    <source>
        <dbReference type="RuleBase" id="RU362068"/>
    </source>
</evidence>
<keyword evidence="15" id="KW-1185">Reference proteome</keyword>
<organism evidence="14 15">
    <name type="scientific">Lihuaxuella thermophila</name>
    <dbReference type="NCBI Taxonomy" id="1173111"/>
    <lineage>
        <taxon>Bacteria</taxon>
        <taxon>Bacillati</taxon>
        <taxon>Bacillota</taxon>
        <taxon>Bacilli</taxon>
        <taxon>Bacillales</taxon>
        <taxon>Thermoactinomycetaceae</taxon>
        <taxon>Lihuaxuella</taxon>
    </lineage>
</organism>
<dbReference type="InterPro" id="IPR013332">
    <property type="entry name" value="KPR_N"/>
</dbReference>
<dbReference type="SUPFAM" id="SSF51735">
    <property type="entry name" value="NAD(P)-binding Rossmann-fold domains"/>
    <property type="match status" value="1"/>
</dbReference>
<reference evidence="14 15" key="1">
    <citation type="submission" date="2016-10" db="EMBL/GenBank/DDBJ databases">
        <authorList>
            <person name="de Groot N.N."/>
        </authorList>
    </citation>
    <scope>NUCLEOTIDE SEQUENCE [LARGE SCALE GENOMIC DNA]</scope>
    <source>
        <strain evidence="14 15">DSM 46701</strain>
    </source>
</reference>
<evidence type="ECO:0000313" key="14">
    <source>
        <dbReference type="EMBL" id="SEN08294.1"/>
    </source>
</evidence>
<dbReference type="InterPro" id="IPR036291">
    <property type="entry name" value="NAD(P)-bd_dom_sf"/>
</dbReference>
<keyword evidence="8 11" id="KW-0560">Oxidoreductase</keyword>
<dbReference type="GO" id="GO:0008677">
    <property type="term" value="F:2-dehydropantoate 2-reductase activity"/>
    <property type="evidence" value="ECO:0007669"/>
    <property type="project" value="UniProtKB-EC"/>
</dbReference>
<comment type="similarity">
    <text evidence="3 11">Belongs to the ketopantoate reductase family.</text>
</comment>
<dbReference type="NCBIfam" id="TIGR00745">
    <property type="entry name" value="apbA_panE"/>
    <property type="match status" value="1"/>
</dbReference>
<comment type="function">
    <text evidence="1 11">Catalyzes the NADPH-dependent reduction of ketopantoate into pantoic acid.</text>
</comment>
<evidence type="ECO:0000256" key="9">
    <source>
        <dbReference type="ARBA" id="ARBA00032024"/>
    </source>
</evidence>
<protein>
    <recommendedName>
        <fullName evidence="5 11">2-dehydropantoate 2-reductase</fullName>
        <ecNumber evidence="4 11">1.1.1.169</ecNumber>
    </recommendedName>
    <alternativeName>
        <fullName evidence="9 11">Ketopantoate reductase</fullName>
    </alternativeName>
</protein>
<evidence type="ECO:0000256" key="4">
    <source>
        <dbReference type="ARBA" id="ARBA00013014"/>
    </source>
</evidence>
<dbReference type="InterPro" id="IPR008927">
    <property type="entry name" value="6-PGluconate_DH-like_C_sf"/>
</dbReference>
<dbReference type="InterPro" id="IPR050838">
    <property type="entry name" value="Ketopantoate_reductase"/>
</dbReference>
<evidence type="ECO:0000256" key="3">
    <source>
        <dbReference type="ARBA" id="ARBA00007870"/>
    </source>
</evidence>
<dbReference type="OrthoDB" id="9800163at2"/>
<evidence type="ECO:0000256" key="10">
    <source>
        <dbReference type="ARBA" id="ARBA00048793"/>
    </source>
</evidence>
<comment type="pathway">
    <text evidence="2 11">Cofactor biosynthesis; (R)-pantothenate biosynthesis; (R)-pantoate from 3-methyl-2-oxobutanoate: step 2/2.</text>
</comment>
<dbReference type="Pfam" id="PF08546">
    <property type="entry name" value="ApbA_C"/>
    <property type="match status" value="1"/>
</dbReference>
<evidence type="ECO:0000256" key="1">
    <source>
        <dbReference type="ARBA" id="ARBA00002919"/>
    </source>
</evidence>
<gene>
    <name evidence="14" type="ORF">SAMN05444955_105256</name>
</gene>
<feature type="domain" description="Ketopantoate reductase C-terminal" evidence="13">
    <location>
        <begin position="188"/>
        <end position="310"/>
    </location>
</feature>
<dbReference type="RefSeq" id="WP_089966917.1">
    <property type="nucleotide sequence ID" value="NZ_FOCQ01000005.1"/>
</dbReference>
<dbReference type="GO" id="GO:0005737">
    <property type="term" value="C:cytoplasm"/>
    <property type="evidence" value="ECO:0007669"/>
    <property type="project" value="TreeGrafter"/>
</dbReference>
<keyword evidence="7 11" id="KW-0521">NADP</keyword>